<sequence>MNEVFDAETGEKLELFVPTKAESRSTTPDKPISPQPPSKVQQNSKQSRSPTQAVHRETQSLRELGDDVDWERQQIANVTQQKAETCFRESLAGVRYELQRRGLSEGERLSLTTELLEKTKHGYARHIQALVVEELAREMDREVAMRLELARLGRERMQRQHDKEREFYRAQIARIREECEMALTAAAAKNNLLR</sequence>
<dbReference type="EMBL" id="ANIZ01003873">
    <property type="protein sequence ID" value="ETI30686.1"/>
    <property type="molecule type" value="Genomic_DNA"/>
</dbReference>
<dbReference type="HOGENOM" id="CLU_131810_0_0_1"/>
<dbReference type="eggNOG" id="ENOG502S8DP">
    <property type="taxonomic scope" value="Eukaryota"/>
</dbReference>
<accession>V9DVK0</accession>
<dbReference type="Proteomes" id="UP000018721">
    <property type="component" value="Unassembled WGS sequence"/>
</dbReference>
<gene>
    <name evidence="2" type="ORF">F443_22204</name>
</gene>
<evidence type="ECO:0000313" key="3">
    <source>
        <dbReference type="Proteomes" id="UP000018721"/>
    </source>
</evidence>
<proteinExistence type="predicted"/>
<comment type="caution">
    <text evidence="2">The sequence shown here is derived from an EMBL/GenBank/DDBJ whole genome shotgun (WGS) entry which is preliminary data.</text>
</comment>
<protein>
    <submittedName>
        <fullName evidence="2">Uncharacterized protein</fullName>
    </submittedName>
</protein>
<dbReference type="OrthoDB" id="62949at2759"/>
<feature type="region of interest" description="Disordered" evidence="1">
    <location>
        <begin position="1"/>
        <end position="56"/>
    </location>
</feature>
<evidence type="ECO:0000313" key="2">
    <source>
        <dbReference type="EMBL" id="ETI30686.1"/>
    </source>
</evidence>
<keyword evidence="3" id="KW-1185">Reference proteome</keyword>
<organism evidence="2 3">
    <name type="scientific">Phytophthora nicotianae P1569</name>
    <dbReference type="NCBI Taxonomy" id="1317065"/>
    <lineage>
        <taxon>Eukaryota</taxon>
        <taxon>Sar</taxon>
        <taxon>Stramenopiles</taxon>
        <taxon>Oomycota</taxon>
        <taxon>Peronosporomycetes</taxon>
        <taxon>Peronosporales</taxon>
        <taxon>Peronosporaceae</taxon>
        <taxon>Phytophthora</taxon>
    </lineage>
</organism>
<name>V9DVK0_PHYNI</name>
<feature type="compositionally biased region" description="Polar residues" evidence="1">
    <location>
        <begin position="38"/>
        <end position="52"/>
    </location>
</feature>
<dbReference type="AlphaFoldDB" id="V9DVK0"/>
<evidence type="ECO:0000256" key="1">
    <source>
        <dbReference type="SAM" id="MobiDB-lite"/>
    </source>
</evidence>
<reference evidence="2 3" key="1">
    <citation type="submission" date="2013-11" db="EMBL/GenBank/DDBJ databases">
        <title>The Genome Sequence of Phytophthora parasitica P1569.</title>
        <authorList>
            <consortium name="The Broad Institute Genomics Platform"/>
            <person name="Russ C."/>
            <person name="Tyler B."/>
            <person name="Panabieres F."/>
            <person name="Shan W."/>
            <person name="Tripathy S."/>
            <person name="Grunwald N."/>
            <person name="Machado M."/>
            <person name="Johnson C.S."/>
            <person name="Arredondo F."/>
            <person name="Hong C."/>
            <person name="Coffey M."/>
            <person name="Young S.K."/>
            <person name="Zeng Q."/>
            <person name="Gargeya S."/>
            <person name="Fitzgerald M."/>
            <person name="Abouelleil A."/>
            <person name="Alvarado L."/>
            <person name="Chapman S.B."/>
            <person name="Gainer-Dewar J."/>
            <person name="Goldberg J."/>
            <person name="Griggs A."/>
            <person name="Gujja S."/>
            <person name="Hansen M."/>
            <person name="Howarth C."/>
            <person name="Imamovic A."/>
            <person name="Ireland A."/>
            <person name="Larimer J."/>
            <person name="McCowan C."/>
            <person name="Murphy C."/>
            <person name="Pearson M."/>
            <person name="Poon T.W."/>
            <person name="Priest M."/>
            <person name="Roberts A."/>
            <person name="Saif S."/>
            <person name="Shea T."/>
            <person name="Sykes S."/>
            <person name="Wortman J."/>
            <person name="Nusbaum C."/>
            <person name="Birren B."/>
        </authorList>
    </citation>
    <scope>NUCLEOTIDE SEQUENCE [LARGE SCALE GENOMIC DNA]</scope>
    <source>
        <strain evidence="2 3">P1569</strain>
    </source>
</reference>